<dbReference type="InterPro" id="IPR004399">
    <property type="entry name" value="HMP/HMP-P_kinase_dom"/>
</dbReference>
<keyword evidence="4" id="KW-0479">Metal-binding</keyword>
<keyword evidence="7" id="KW-0067">ATP-binding</keyword>
<protein>
    <recommendedName>
        <fullName evidence="2">pyridoxal kinase</fullName>
        <ecNumber evidence="2">2.7.1.35</ecNumber>
    </recommendedName>
    <alternativeName>
        <fullName evidence="10">PN/PL/PM kinase</fullName>
    </alternativeName>
    <alternativeName>
        <fullName evidence="11">Pyridoxal kinase</fullName>
    </alternativeName>
    <alternativeName>
        <fullName evidence="9">Pyridoxamine kinase</fullName>
    </alternativeName>
    <alternativeName>
        <fullName evidence="12">Vitamin B6 kinase</fullName>
    </alternativeName>
</protein>
<keyword evidence="6 15" id="KW-0418">Kinase</keyword>
<evidence type="ECO:0000256" key="10">
    <source>
        <dbReference type="ARBA" id="ARBA00042348"/>
    </source>
</evidence>
<dbReference type="Pfam" id="PF08543">
    <property type="entry name" value="Phos_pyr_kin"/>
    <property type="match status" value="1"/>
</dbReference>
<dbReference type="RefSeq" id="WP_036786722.1">
    <property type="nucleotide sequence ID" value="NZ_AVBG01000016.1"/>
</dbReference>
<comment type="caution">
    <text evidence="15">The sequence shown here is derived from an EMBL/GenBank/DDBJ whole genome shotgun (WGS) entry which is preliminary data.</text>
</comment>
<evidence type="ECO:0000256" key="9">
    <source>
        <dbReference type="ARBA" id="ARBA00042307"/>
    </source>
</evidence>
<evidence type="ECO:0000313" key="15">
    <source>
        <dbReference type="EMBL" id="KGP90134.1"/>
    </source>
</evidence>
<evidence type="ECO:0000256" key="2">
    <source>
        <dbReference type="ARBA" id="ARBA00012104"/>
    </source>
</evidence>
<dbReference type="Proteomes" id="UP000030153">
    <property type="component" value="Unassembled WGS sequence"/>
</dbReference>
<evidence type="ECO:0000256" key="13">
    <source>
        <dbReference type="ARBA" id="ARBA00049293"/>
    </source>
</evidence>
<dbReference type="AlphaFoldDB" id="A0A0A2UQA3"/>
<evidence type="ECO:0000256" key="5">
    <source>
        <dbReference type="ARBA" id="ARBA00022741"/>
    </source>
</evidence>
<evidence type="ECO:0000259" key="14">
    <source>
        <dbReference type="Pfam" id="PF08543"/>
    </source>
</evidence>
<name>A0A0A2UQA3_9BACI</name>
<gene>
    <name evidence="15" type="ORF">N780_07035</name>
</gene>
<dbReference type="STRING" id="1385513.N780_07035"/>
<evidence type="ECO:0000313" key="16">
    <source>
        <dbReference type="Proteomes" id="UP000030153"/>
    </source>
</evidence>
<dbReference type="OrthoDB" id="9810880at2"/>
<reference evidence="15 16" key="1">
    <citation type="submission" date="2013-08" db="EMBL/GenBank/DDBJ databases">
        <title>Genome of Pontibacillus chungwhensis.</title>
        <authorList>
            <person name="Wang Q."/>
            <person name="Wang G."/>
        </authorList>
    </citation>
    <scope>NUCLEOTIDE SEQUENCE [LARGE SCALE GENOMIC DNA]</scope>
    <source>
        <strain evidence="15 16">BH030062</strain>
    </source>
</reference>
<dbReference type="InterPro" id="IPR029056">
    <property type="entry name" value="Ribokinase-like"/>
</dbReference>
<evidence type="ECO:0000256" key="3">
    <source>
        <dbReference type="ARBA" id="ARBA00022679"/>
    </source>
</evidence>
<evidence type="ECO:0000256" key="8">
    <source>
        <dbReference type="ARBA" id="ARBA00022842"/>
    </source>
</evidence>
<evidence type="ECO:0000256" key="7">
    <source>
        <dbReference type="ARBA" id="ARBA00022840"/>
    </source>
</evidence>
<comment type="catalytic activity">
    <reaction evidence="13">
        <text>pyridoxal + ATP = pyridoxal 5'-phosphate + ADP + H(+)</text>
        <dbReference type="Rhea" id="RHEA:10224"/>
        <dbReference type="ChEBI" id="CHEBI:15378"/>
        <dbReference type="ChEBI" id="CHEBI:17310"/>
        <dbReference type="ChEBI" id="CHEBI:30616"/>
        <dbReference type="ChEBI" id="CHEBI:456216"/>
        <dbReference type="ChEBI" id="CHEBI:597326"/>
        <dbReference type="EC" id="2.7.1.35"/>
    </reaction>
</comment>
<dbReference type="CDD" id="cd01169">
    <property type="entry name" value="HMPP_kinase"/>
    <property type="match status" value="1"/>
</dbReference>
<sequence length="274" mass="29057">MRKKVLTIAGSDSSGGAGIQADLKTFHQHGVYGISSLTTIVAMDPENGWAHNVFPMELNTVKEQLKTATSLGIDAVKTGMLGSPGIIEHAAEVVEQNGITDVVIDPVMVCKGTDDVLHPENLTSLRESLVPRAKVTTPNLFEAAKLAGLRRIETVEELEGAAKTIHELGAQNVLIKAGTLVDKTKATDLLYDGRAFHYIQTDQFDTGNVHGAGCSYAAAITAELANGKEVLEAIKSAKAFITAAVKEGFPLNEYVGPVYQKGDASVVEVSVTTK</sequence>
<proteinExistence type="inferred from homology"/>
<feature type="domain" description="Pyridoxamine kinase/Phosphomethylpyrimidine kinase" evidence="14">
    <location>
        <begin position="12"/>
        <end position="258"/>
    </location>
</feature>
<keyword evidence="8" id="KW-0460">Magnesium</keyword>
<dbReference type="NCBIfam" id="TIGR00097">
    <property type="entry name" value="HMP-P_kinase"/>
    <property type="match status" value="1"/>
</dbReference>
<dbReference type="GO" id="GO:0008902">
    <property type="term" value="F:hydroxymethylpyrimidine kinase activity"/>
    <property type="evidence" value="ECO:0007669"/>
    <property type="project" value="TreeGrafter"/>
</dbReference>
<keyword evidence="5" id="KW-0547">Nucleotide-binding</keyword>
<dbReference type="GO" id="GO:0046872">
    <property type="term" value="F:metal ion binding"/>
    <property type="evidence" value="ECO:0007669"/>
    <property type="project" value="UniProtKB-KW"/>
</dbReference>
<dbReference type="eggNOG" id="COG0351">
    <property type="taxonomic scope" value="Bacteria"/>
</dbReference>
<dbReference type="FunFam" id="3.40.1190.20:FF:000003">
    <property type="entry name" value="Phosphomethylpyrimidine kinase ThiD"/>
    <property type="match status" value="1"/>
</dbReference>
<evidence type="ECO:0000256" key="11">
    <source>
        <dbReference type="ARBA" id="ARBA00042396"/>
    </source>
</evidence>
<organism evidence="15 16">
    <name type="scientific">Pontibacillus chungwhensis BH030062</name>
    <dbReference type="NCBI Taxonomy" id="1385513"/>
    <lineage>
        <taxon>Bacteria</taxon>
        <taxon>Bacillati</taxon>
        <taxon>Bacillota</taxon>
        <taxon>Bacilli</taxon>
        <taxon>Bacillales</taxon>
        <taxon>Bacillaceae</taxon>
        <taxon>Pontibacillus</taxon>
    </lineage>
</organism>
<dbReference type="PANTHER" id="PTHR20858">
    <property type="entry name" value="PHOSPHOMETHYLPYRIMIDINE KINASE"/>
    <property type="match status" value="1"/>
</dbReference>
<dbReference type="GO" id="GO:0008478">
    <property type="term" value="F:pyridoxal kinase activity"/>
    <property type="evidence" value="ECO:0007669"/>
    <property type="project" value="UniProtKB-EC"/>
</dbReference>
<comment type="similarity">
    <text evidence="1">Belongs to the ThiD family.</text>
</comment>
<evidence type="ECO:0000256" key="4">
    <source>
        <dbReference type="ARBA" id="ARBA00022723"/>
    </source>
</evidence>
<dbReference type="InterPro" id="IPR013749">
    <property type="entry name" value="PM/HMP-P_kinase-1"/>
</dbReference>
<evidence type="ECO:0000256" key="6">
    <source>
        <dbReference type="ARBA" id="ARBA00022777"/>
    </source>
</evidence>
<dbReference type="GO" id="GO:0005524">
    <property type="term" value="F:ATP binding"/>
    <property type="evidence" value="ECO:0007669"/>
    <property type="project" value="UniProtKB-KW"/>
</dbReference>
<evidence type="ECO:0000256" key="1">
    <source>
        <dbReference type="ARBA" id="ARBA00009879"/>
    </source>
</evidence>
<dbReference type="EMBL" id="AVBG01000016">
    <property type="protein sequence ID" value="KGP90134.1"/>
    <property type="molecule type" value="Genomic_DNA"/>
</dbReference>
<dbReference type="SUPFAM" id="SSF53613">
    <property type="entry name" value="Ribokinase-like"/>
    <property type="match status" value="1"/>
</dbReference>
<keyword evidence="3 15" id="KW-0808">Transferase</keyword>
<dbReference type="PANTHER" id="PTHR20858:SF19">
    <property type="entry name" value="PYRIDOXINE KINASE"/>
    <property type="match status" value="1"/>
</dbReference>
<dbReference type="EC" id="2.7.1.35" evidence="2"/>
<keyword evidence="16" id="KW-1185">Reference proteome</keyword>
<evidence type="ECO:0000256" key="12">
    <source>
        <dbReference type="ARBA" id="ARBA00042531"/>
    </source>
</evidence>
<dbReference type="GO" id="GO:0008972">
    <property type="term" value="F:phosphomethylpyrimidine kinase activity"/>
    <property type="evidence" value="ECO:0007669"/>
    <property type="project" value="InterPro"/>
</dbReference>
<accession>A0A0A2UQA3</accession>
<dbReference type="GO" id="GO:0009228">
    <property type="term" value="P:thiamine biosynthetic process"/>
    <property type="evidence" value="ECO:0007669"/>
    <property type="project" value="InterPro"/>
</dbReference>
<dbReference type="GO" id="GO:0005829">
    <property type="term" value="C:cytosol"/>
    <property type="evidence" value="ECO:0007669"/>
    <property type="project" value="TreeGrafter"/>
</dbReference>
<dbReference type="Gene3D" id="3.40.1190.20">
    <property type="match status" value="1"/>
</dbReference>